<keyword evidence="3" id="KW-0949">S-adenosyl-L-methionine</keyword>
<dbReference type="AlphaFoldDB" id="A0AAU9IZ69"/>
<evidence type="ECO:0000256" key="1">
    <source>
        <dbReference type="ARBA" id="ARBA00022603"/>
    </source>
</evidence>
<evidence type="ECO:0000313" key="6">
    <source>
        <dbReference type="Proteomes" id="UP001162131"/>
    </source>
</evidence>
<dbReference type="InterPro" id="IPR036464">
    <property type="entry name" value="Rubisco_LSMT_subst-bd_sf"/>
</dbReference>
<dbReference type="Gene3D" id="3.90.1410.10">
    <property type="entry name" value="set domain protein methyltransferase, domain 1"/>
    <property type="match status" value="1"/>
</dbReference>
<evidence type="ECO:0000313" key="5">
    <source>
        <dbReference type="EMBL" id="CAG9319310.1"/>
    </source>
</evidence>
<dbReference type="Gene3D" id="3.90.1420.10">
    <property type="entry name" value="Rubisco LSMT, substrate-binding domain"/>
    <property type="match status" value="1"/>
</dbReference>
<comment type="caution">
    <text evidence="5">The sequence shown here is derived from an EMBL/GenBank/DDBJ whole genome shotgun (WGS) entry which is preliminary data.</text>
</comment>
<accession>A0AAU9IZ69</accession>
<reference evidence="5" key="1">
    <citation type="submission" date="2021-09" db="EMBL/GenBank/DDBJ databases">
        <authorList>
            <consortium name="AG Swart"/>
            <person name="Singh M."/>
            <person name="Singh A."/>
            <person name="Seah K."/>
            <person name="Emmerich C."/>
        </authorList>
    </citation>
    <scope>NUCLEOTIDE SEQUENCE</scope>
    <source>
        <strain evidence="5">ATCC30299</strain>
    </source>
</reference>
<dbReference type="SUPFAM" id="SSF81822">
    <property type="entry name" value="RuBisCo LSMT C-terminal, substrate-binding domain"/>
    <property type="match status" value="1"/>
</dbReference>
<evidence type="ECO:0000256" key="2">
    <source>
        <dbReference type="ARBA" id="ARBA00022679"/>
    </source>
</evidence>
<name>A0AAU9IZ69_9CILI</name>
<dbReference type="GO" id="GO:0005634">
    <property type="term" value="C:nucleus"/>
    <property type="evidence" value="ECO:0007669"/>
    <property type="project" value="TreeGrafter"/>
</dbReference>
<dbReference type="PANTHER" id="PTHR13271">
    <property type="entry name" value="UNCHARACTERIZED PUTATIVE METHYLTRANSFERASE"/>
    <property type="match status" value="1"/>
</dbReference>
<dbReference type="SUPFAM" id="SSF82199">
    <property type="entry name" value="SET domain"/>
    <property type="match status" value="1"/>
</dbReference>
<dbReference type="InterPro" id="IPR050600">
    <property type="entry name" value="SETD3_SETD6_MTase"/>
</dbReference>
<sequence length="538" mass="63679">MYKNVEDAIKIESNPDLELYFQWARAHEIRWDKIEYPVLFPPGYIGSRAIASIEPEESIITVPNNMLITTKIAFLSEIKHIYEENPDLFSKINPRYEELILITFLIWEKCKGSNSVWYEFIISQPVQVEILQDWSIEEIQQLQDEDLEYESQSQLSAEIKLYSDWKQAIEKYPQYFQPNMLDYAEFNWAYKLIGTRAFVKFVPHWTLAPIAELLNHHNTSTFYCYNFPNEISESLSRYNYFEEDEDNDEDFAEKIPITTINCKQLLSINKDGNENIDESLRIKYEKLIKEAEKIDDNENDGKMRKERYQQPNILLIENDEKQLKIVAGLNDRYEAGSEVYMSYGRDSNKRLLSVYGFSLKDNKYNYARIKVNLTDLSSNLNQIQYMINSSLDGIYAFKIRERHLCLDLLRVIRALKWSNKFPEAAFFLPASIDLEIQTFEYAKNILNRWISRYPTTYERDLELLQENPPLKLYFALVYRSEVKKILLKQMQLIDIIMRLLMKLKIGAEIEQALNEELENSEDGLGNKRVIEVYLDMLK</sequence>
<dbReference type="Proteomes" id="UP001162131">
    <property type="component" value="Unassembled WGS sequence"/>
</dbReference>
<protein>
    <recommendedName>
        <fullName evidence="4">Rubisco LSMT substrate-binding domain-containing protein</fullName>
    </recommendedName>
</protein>
<dbReference type="EMBL" id="CAJZBQ010000022">
    <property type="protein sequence ID" value="CAG9319310.1"/>
    <property type="molecule type" value="Genomic_DNA"/>
</dbReference>
<dbReference type="GO" id="GO:0016279">
    <property type="term" value="F:protein-lysine N-methyltransferase activity"/>
    <property type="evidence" value="ECO:0007669"/>
    <property type="project" value="TreeGrafter"/>
</dbReference>
<dbReference type="PANTHER" id="PTHR13271:SF34">
    <property type="entry name" value="N-LYSINE METHYLTRANSFERASE SETD6"/>
    <property type="match status" value="1"/>
</dbReference>
<organism evidence="5 6">
    <name type="scientific">Blepharisma stoltei</name>
    <dbReference type="NCBI Taxonomy" id="1481888"/>
    <lineage>
        <taxon>Eukaryota</taxon>
        <taxon>Sar</taxon>
        <taxon>Alveolata</taxon>
        <taxon>Ciliophora</taxon>
        <taxon>Postciliodesmatophora</taxon>
        <taxon>Heterotrichea</taxon>
        <taxon>Heterotrichida</taxon>
        <taxon>Blepharismidae</taxon>
        <taxon>Blepharisma</taxon>
    </lineage>
</organism>
<keyword evidence="6" id="KW-1185">Reference proteome</keyword>
<proteinExistence type="predicted"/>
<evidence type="ECO:0000259" key="4">
    <source>
        <dbReference type="Pfam" id="PF09273"/>
    </source>
</evidence>
<dbReference type="Pfam" id="PF09273">
    <property type="entry name" value="Rubis-subs-bind"/>
    <property type="match status" value="1"/>
</dbReference>
<dbReference type="GO" id="GO:0032259">
    <property type="term" value="P:methylation"/>
    <property type="evidence" value="ECO:0007669"/>
    <property type="project" value="UniProtKB-KW"/>
</dbReference>
<keyword evidence="1" id="KW-0489">Methyltransferase</keyword>
<evidence type="ECO:0000256" key="3">
    <source>
        <dbReference type="ARBA" id="ARBA00022691"/>
    </source>
</evidence>
<gene>
    <name evidence="5" type="ORF">BSTOLATCC_MIC23518</name>
</gene>
<dbReference type="InterPro" id="IPR046341">
    <property type="entry name" value="SET_dom_sf"/>
</dbReference>
<dbReference type="InterPro" id="IPR015353">
    <property type="entry name" value="Rubisco_LSMT_subst-bd"/>
</dbReference>
<keyword evidence="2" id="KW-0808">Transferase</keyword>
<feature type="domain" description="Rubisco LSMT substrate-binding" evidence="4">
    <location>
        <begin position="427"/>
        <end position="486"/>
    </location>
</feature>